<keyword evidence="2" id="KW-0472">Membrane</keyword>
<feature type="compositionally biased region" description="Acidic residues" evidence="1">
    <location>
        <begin position="365"/>
        <end position="379"/>
    </location>
</feature>
<dbReference type="InterPro" id="IPR011050">
    <property type="entry name" value="Pectin_lyase_fold/virulence"/>
</dbReference>
<feature type="region of interest" description="Disordered" evidence="1">
    <location>
        <begin position="2467"/>
        <end position="2490"/>
    </location>
</feature>
<dbReference type="Proteomes" id="UP001281761">
    <property type="component" value="Unassembled WGS sequence"/>
</dbReference>
<dbReference type="Pfam" id="PF07714">
    <property type="entry name" value="PK_Tyr_Ser-Thr"/>
    <property type="match status" value="1"/>
</dbReference>
<feature type="compositionally biased region" description="Basic and acidic residues" evidence="1">
    <location>
        <begin position="2230"/>
        <end position="2244"/>
    </location>
</feature>
<keyword evidence="5" id="KW-1185">Reference proteome</keyword>
<dbReference type="InterPro" id="IPR001245">
    <property type="entry name" value="Ser-Thr/Tyr_kinase_cat_dom"/>
</dbReference>
<gene>
    <name evidence="4" type="ORF">BLNAU_14020</name>
</gene>
<dbReference type="SMART" id="SM00710">
    <property type="entry name" value="PbH1"/>
    <property type="match status" value="11"/>
</dbReference>
<evidence type="ECO:0000313" key="5">
    <source>
        <dbReference type="Proteomes" id="UP001281761"/>
    </source>
</evidence>
<feature type="transmembrane region" description="Helical" evidence="2">
    <location>
        <begin position="2158"/>
        <end position="2180"/>
    </location>
</feature>
<feature type="region of interest" description="Disordered" evidence="1">
    <location>
        <begin position="344"/>
        <end position="385"/>
    </location>
</feature>
<dbReference type="PANTHER" id="PTHR11319:SF35">
    <property type="entry name" value="OUTER MEMBRANE PROTEIN PMPC-RELATED"/>
    <property type="match status" value="1"/>
</dbReference>
<comment type="caution">
    <text evidence="4">The sequence shown here is derived from an EMBL/GenBank/DDBJ whole genome shotgun (WGS) entry which is preliminary data.</text>
</comment>
<reference evidence="4 5" key="1">
    <citation type="journal article" date="2022" name="bioRxiv">
        <title>Genomics of Preaxostyla Flagellates Illuminates Evolutionary Transitions and the Path Towards Mitochondrial Loss.</title>
        <authorList>
            <person name="Novak L.V.F."/>
            <person name="Treitli S.C."/>
            <person name="Pyrih J."/>
            <person name="Halakuc P."/>
            <person name="Pipaliya S.V."/>
            <person name="Vacek V."/>
            <person name="Brzon O."/>
            <person name="Soukal P."/>
            <person name="Eme L."/>
            <person name="Dacks J.B."/>
            <person name="Karnkowska A."/>
            <person name="Elias M."/>
            <person name="Hampl V."/>
        </authorList>
    </citation>
    <scope>NUCLEOTIDE SEQUENCE [LARGE SCALE GENOMIC DNA]</scope>
    <source>
        <strain evidence="4">NAU3</strain>
        <tissue evidence="4">Gut</tissue>
    </source>
</reference>
<accession>A0ABQ9XHY8</accession>
<feature type="domain" description="Serine-threonine/tyrosine-protein kinase catalytic" evidence="3">
    <location>
        <begin position="2373"/>
        <end position="2462"/>
    </location>
</feature>
<name>A0ABQ9XHY8_9EUKA</name>
<keyword evidence="2" id="KW-1133">Transmembrane helix</keyword>
<evidence type="ECO:0000313" key="4">
    <source>
        <dbReference type="EMBL" id="KAK2951059.1"/>
    </source>
</evidence>
<feature type="region of interest" description="Disordered" evidence="1">
    <location>
        <begin position="2351"/>
        <end position="2373"/>
    </location>
</feature>
<dbReference type="EMBL" id="JARBJD010000125">
    <property type="protein sequence ID" value="KAK2951059.1"/>
    <property type="molecule type" value="Genomic_DNA"/>
</dbReference>
<proteinExistence type="predicted"/>
<feature type="compositionally biased region" description="Polar residues" evidence="1">
    <location>
        <begin position="2351"/>
        <end position="2367"/>
    </location>
</feature>
<evidence type="ECO:0000256" key="1">
    <source>
        <dbReference type="SAM" id="MobiDB-lite"/>
    </source>
</evidence>
<evidence type="ECO:0000259" key="3">
    <source>
        <dbReference type="Pfam" id="PF07714"/>
    </source>
</evidence>
<keyword evidence="2" id="KW-0812">Transmembrane</keyword>
<dbReference type="InterPro" id="IPR006626">
    <property type="entry name" value="PbH1"/>
</dbReference>
<dbReference type="SUPFAM" id="SSF51126">
    <property type="entry name" value="Pectin lyase-like"/>
    <property type="match status" value="3"/>
</dbReference>
<dbReference type="PANTHER" id="PTHR11319">
    <property type="entry name" value="G PROTEIN-COUPLED RECEPTOR-RELATED"/>
    <property type="match status" value="1"/>
</dbReference>
<dbReference type="Gene3D" id="1.10.510.10">
    <property type="entry name" value="Transferase(Phosphotransferase) domain 1"/>
    <property type="match status" value="1"/>
</dbReference>
<dbReference type="InterPro" id="IPR011009">
    <property type="entry name" value="Kinase-like_dom_sf"/>
</dbReference>
<dbReference type="Gene3D" id="2.160.20.10">
    <property type="entry name" value="Single-stranded right-handed beta-helix, Pectin lyase-like"/>
    <property type="match status" value="1"/>
</dbReference>
<evidence type="ECO:0000256" key="2">
    <source>
        <dbReference type="SAM" id="Phobius"/>
    </source>
</evidence>
<protein>
    <recommendedName>
        <fullName evidence="3">Serine-threonine/tyrosine-protein kinase catalytic domain-containing protein</fullName>
    </recommendedName>
</protein>
<dbReference type="InterPro" id="IPR012334">
    <property type="entry name" value="Pectin_lyas_fold"/>
</dbReference>
<dbReference type="SUPFAM" id="SSF56112">
    <property type="entry name" value="Protein kinase-like (PK-like)"/>
    <property type="match status" value="1"/>
</dbReference>
<feature type="region of interest" description="Disordered" evidence="1">
    <location>
        <begin position="2230"/>
        <end position="2251"/>
    </location>
</feature>
<sequence length="2490" mass="265822">MLPAVFMESATNTLIITETVVSSERQVFGGMCHFKDMDSQSSSASVTISASSLQDHRITSCDSFILRFDRPIAKQALSSISSTISAVSFNNITSAPSNTLHTNLKLSQVMHGCSVTQTNNHLSGSTIRDFNSGGSLFCQNTSFTNIHTANTEPVTPEIDDPDNYKFVGTDLTPPLDAKTLVGVGPIAFAGCTFKDISSTDQNGNAGAITATNIQTWFLIDSCTFTDISSSGSAGAVLAAGSDSSTPTIVVRNSNFTRGLASTLSGGGLKVKLAGPTVLNNTKFEECQAETEGGGCLVSNASSLEMNQVTFDRCLSRKNGAGLHASLTLVTVTSSKFIECRPKTVIPSDSSSEDIVDPVSSHNDDSSDTEEPDLEPEPEPTPEPNAVIGSGACFSTLTSLSIELCVFETCHTAFDGGGFLAHTVSGLVLLHNCTFVGCSAGHHGGAARIHSPQSVSITEVLVDGCQAALNGAGIHMYLVENDVLVRNCTFTNCIAKGDAGAIKLSTATNITLDNVLVTDCKGMQTSGGIFVLGITPGETVVKNCTFNKCITSNRAGGLSATHSSHVSIAQTFFTLCETNNVGGGLCVINDTTFLIENCTFDTCKANSTGGGLHYHEVDDGTLKDLIIKKCEAKHNGGGILGTTSTAIQIESCVIEDCTSLVYGGGIKVEKTNIITLSNIQIRRCSAQQNGGGIHLQTVSQSFEFNHSLVEDCVATNNSGGAVFAEIPLVTITNNTFRNCSTKTSITGGLRVVSLDTLTMTDCRFFGCKSASSGGGLSIYGSSVLTLDGITAQGCSAKTDAGGLLIQTNFISTADKMTISGLVMGGEEEGQANSCRGNGVDAYIAMSNSQTPSVYLAQLQLFAPNTPQNGISFNQTERKAIEYGMGDPEKYQGSILYVFHPYTSGALALDSTLGEDHALCGNTTLPCSTLPQSNTLASSKSDGEVSLRTNVAIDADLTVSNSVAWTSESTKRTITQTGDCSISVSAGILTASTLSFAVSASSYSKSFFVVNGGSLALSTCSFDSITSTSPIIHATLTATNRLSITKTTDTDITTLNSCSSSSSALIHLSLSSPNNEVAWTFDLTGLSFSSAQSNSESAGQRIFVSGSNFSTQIVPTRFPSVTESDEYLLWGMDSSTEVNCSLLVYLIPIGSTVSVGGTPTANIVECGHFGVSCPTLQSSFNRVSSLGSDLTISVNGTFVHSTRFQVQTSISLSIQSNTSTQTITTTSAGCLEVTNGALTIKDLAFTGTSRADSFISVSNLGQLSIDSCTLSGFQSTSANGVAIQATLTSSGSSLTLDTVTFQSCSSARGGALFLHLGEGSLVFITVPTFTSCTASNEGKHIYATAPSTDTGYSKLSILEDAILQSPQNKISFTESERSQIEFGTEAAGTVTHVGSVLYHFYRCTEQNIMLDTSNGADHTLCGHSTLPCESLSFSYQNAPTAHTILVRSPSTLSSLVMTEDKTITITSSTNVAQKLTVSGTGGFDIQSGSLHFNLLSITIPSAYPNPFASVSTNGHLTLEACSVKSVILTDSPFISHVGGDLNLTNCQFSSITRHTGNGSVLFSDMQVAHSLNINGLNLSSVATKNGKVDGLHIIFPRSETPSSAPTFTLKNIRYDHPATTSNVETSFVWIVGEYFSRWVETNDTRFKGSFESSGIKNEWLWAEDTADDLSVSMLFHLKEKKGAVGVEKEGKDSEICGYFSLWCRTLSKSLERMQTMKESQINVMGTVDLDLILTLEDTVYLHGKESPAQLAVTADGHLECTGNELFRFDYLTFSLPANLLSPSVLSVQDGQLLIQLSSLVSASKFEKVFIAVHHGLAELTHVTVLANIEGDGKMIVSDQGNVTLKSLSFPSSLKTFGTIAQTTGGDLSIDTAVFASLSFTATPFILSSTATTFSKVNVSSCTIDEFITASLGSVSFHTCMFEGSPSPANSEEDLCEWVSGIFNLTDCSADTRQSDFSSFPQGVFNIKNGKLVLINTDFIDNHAGSTTFPSVQRNIHCEGSAQIHFTQPSTNVATSSHWISTTECVVKEGTDTIDAPFFIPTLDTNKTKSTSSSSQYTLSIVGTLLVPCQLFLEVFENTATKSTDVTVGSIAPVQLTENNTKNWTEQSTTVTVPVSLLSTLNQSFELRARLSVGSYTTDSIRVKLSRHDERKAQAKKAMSWIIPIVASVTALLLFLLILILLIRRHQKKKQAQNVQTKELGEMDTPIEVKYDEPDMFLESTTNNLIRTEEAKDLLRSDPSSDDHDPTQKYSNEDENYAKGGIVKAFRCGEETMPEVTVFGRETLYNRLHHPTQKEHSLDKTTLKKKLTRSLAMVANTHPSSPVLSKLTSHWVMFDVDGEICLRLAEPVADRPVQTLSHPNQQSTNRNQGVCTDEDGQRWVPPEMANGQQIIDVTHGTVFRLGLILWEIETEQIPFGEVDGINAQRQLGIGVLPKMDKVDEEMKELITKCLQVDPLKRPALSVLAAHFNPPKDEAKDAGECFKEPSPDLEYQPH</sequence>
<organism evidence="4 5">
    <name type="scientific">Blattamonas nauphoetae</name>
    <dbReference type="NCBI Taxonomy" id="2049346"/>
    <lineage>
        <taxon>Eukaryota</taxon>
        <taxon>Metamonada</taxon>
        <taxon>Preaxostyla</taxon>
        <taxon>Oxymonadida</taxon>
        <taxon>Blattamonas</taxon>
    </lineage>
</organism>